<evidence type="ECO:0000313" key="6">
    <source>
        <dbReference type="EMBL" id="KAH7091040.1"/>
    </source>
</evidence>
<dbReference type="PANTHER" id="PTHR16201">
    <property type="entry name" value="SEVEN TRANSMEMBRANE PROTEIN 1-RELATED"/>
    <property type="match status" value="1"/>
</dbReference>
<dbReference type="InterPro" id="IPR006603">
    <property type="entry name" value="PQ-loop_rpt"/>
</dbReference>
<proteinExistence type="predicted"/>
<dbReference type="InterPro" id="IPR051415">
    <property type="entry name" value="LAAT-1"/>
</dbReference>
<dbReference type="Proteomes" id="UP000813461">
    <property type="component" value="Unassembled WGS sequence"/>
</dbReference>
<dbReference type="GO" id="GO:0016020">
    <property type="term" value="C:membrane"/>
    <property type="evidence" value="ECO:0007669"/>
    <property type="project" value="UniProtKB-SubCell"/>
</dbReference>
<gene>
    <name evidence="6" type="ORF">FB567DRAFT_263277</name>
</gene>
<feature type="transmembrane region" description="Helical" evidence="5">
    <location>
        <begin position="6"/>
        <end position="28"/>
    </location>
</feature>
<reference evidence="6" key="1">
    <citation type="journal article" date="2021" name="Nat. Commun.">
        <title>Genetic determinants of endophytism in the Arabidopsis root mycobiome.</title>
        <authorList>
            <person name="Mesny F."/>
            <person name="Miyauchi S."/>
            <person name="Thiergart T."/>
            <person name="Pickel B."/>
            <person name="Atanasova L."/>
            <person name="Karlsson M."/>
            <person name="Huettel B."/>
            <person name="Barry K.W."/>
            <person name="Haridas S."/>
            <person name="Chen C."/>
            <person name="Bauer D."/>
            <person name="Andreopoulos W."/>
            <person name="Pangilinan J."/>
            <person name="LaButti K."/>
            <person name="Riley R."/>
            <person name="Lipzen A."/>
            <person name="Clum A."/>
            <person name="Drula E."/>
            <person name="Henrissat B."/>
            <person name="Kohler A."/>
            <person name="Grigoriev I.V."/>
            <person name="Martin F.M."/>
            <person name="Hacquard S."/>
        </authorList>
    </citation>
    <scope>NUCLEOTIDE SEQUENCE</scope>
    <source>
        <strain evidence="6">MPI-SDFR-AT-0120</strain>
    </source>
</reference>
<evidence type="ECO:0000256" key="4">
    <source>
        <dbReference type="ARBA" id="ARBA00023136"/>
    </source>
</evidence>
<keyword evidence="7" id="KW-1185">Reference proteome</keyword>
<evidence type="ECO:0000256" key="1">
    <source>
        <dbReference type="ARBA" id="ARBA00004141"/>
    </source>
</evidence>
<accession>A0A8K0W1K2</accession>
<dbReference type="OrthoDB" id="407617at2759"/>
<organism evidence="6 7">
    <name type="scientific">Paraphoma chrysanthemicola</name>
    <dbReference type="NCBI Taxonomy" id="798071"/>
    <lineage>
        <taxon>Eukaryota</taxon>
        <taxon>Fungi</taxon>
        <taxon>Dikarya</taxon>
        <taxon>Ascomycota</taxon>
        <taxon>Pezizomycotina</taxon>
        <taxon>Dothideomycetes</taxon>
        <taxon>Pleosporomycetidae</taxon>
        <taxon>Pleosporales</taxon>
        <taxon>Pleosporineae</taxon>
        <taxon>Phaeosphaeriaceae</taxon>
        <taxon>Paraphoma</taxon>
    </lineage>
</organism>
<dbReference type="EMBL" id="JAGMVJ010000004">
    <property type="protein sequence ID" value="KAH7091040.1"/>
    <property type="molecule type" value="Genomic_DNA"/>
</dbReference>
<feature type="transmembrane region" description="Helical" evidence="5">
    <location>
        <begin position="162"/>
        <end position="182"/>
    </location>
</feature>
<feature type="transmembrane region" description="Helical" evidence="5">
    <location>
        <begin position="40"/>
        <end position="58"/>
    </location>
</feature>
<evidence type="ECO:0000256" key="2">
    <source>
        <dbReference type="ARBA" id="ARBA00022692"/>
    </source>
</evidence>
<keyword evidence="2 5" id="KW-0812">Transmembrane</keyword>
<dbReference type="SMART" id="SM00679">
    <property type="entry name" value="CTNS"/>
    <property type="match status" value="1"/>
</dbReference>
<keyword evidence="3 5" id="KW-1133">Transmembrane helix</keyword>
<dbReference type="AlphaFoldDB" id="A0A8K0W1K2"/>
<sequence>MDVPIAANVLGTMGAVCWSIQLIPQIIINHRRHNAIGLQPTMMMLWAWAGVPLGVYNIAEDFNIALQIQPQILTCLSLVTWIQCYHYEKNWSVLRSLMVVVPVALVMGAIQAGLVIGVGHATERDIKWPAILMAVASAALLAAGVLRHYVDVYVHRTVRGISFIFVGIDALGDVFSLISVVFQPSLDVLGMVIYGTELVLWIGIFICGAYYNFVPWLKGQYLRDGGDEAAIEDPSGASSSPEPAVNATVASGIALGELPSSTSVFRTPSGELEVMRRSTSSGNGGGEGAR</sequence>
<dbReference type="Pfam" id="PF04193">
    <property type="entry name" value="PQ-loop"/>
    <property type="match status" value="1"/>
</dbReference>
<dbReference type="PANTHER" id="PTHR16201:SF37">
    <property type="entry name" value="PQ-LOOP REPEAT-CONTAINING PROTEIN"/>
    <property type="match status" value="1"/>
</dbReference>
<evidence type="ECO:0000313" key="7">
    <source>
        <dbReference type="Proteomes" id="UP000813461"/>
    </source>
</evidence>
<evidence type="ECO:0000256" key="3">
    <source>
        <dbReference type="ARBA" id="ARBA00022989"/>
    </source>
</evidence>
<feature type="transmembrane region" description="Helical" evidence="5">
    <location>
        <begin position="130"/>
        <end position="150"/>
    </location>
</feature>
<comment type="caution">
    <text evidence="6">The sequence shown here is derived from an EMBL/GenBank/DDBJ whole genome shotgun (WGS) entry which is preliminary data.</text>
</comment>
<feature type="transmembrane region" description="Helical" evidence="5">
    <location>
        <begin position="188"/>
        <end position="213"/>
    </location>
</feature>
<keyword evidence="4 5" id="KW-0472">Membrane</keyword>
<protein>
    <submittedName>
        <fullName evidence="6">PQ loop repeat protein</fullName>
    </submittedName>
</protein>
<dbReference type="Gene3D" id="1.20.1280.290">
    <property type="match status" value="1"/>
</dbReference>
<feature type="transmembrane region" description="Helical" evidence="5">
    <location>
        <begin position="97"/>
        <end position="118"/>
    </location>
</feature>
<name>A0A8K0W1K2_9PLEO</name>
<evidence type="ECO:0000256" key="5">
    <source>
        <dbReference type="SAM" id="Phobius"/>
    </source>
</evidence>
<comment type="subcellular location">
    <subcellularLocation>
        <location evidence="1">Membrane</location>
        <topology evidence="1">Multi-pass membrane protein</topology>
    </subcellularLocation>
</comment>